<proteinExistence type="inferred from homology"/>
<evidence type="ECO:0000256" key="8">
    <source>
        <dbReference type="SAM" id="Phobius"/>
    </source>
</evidence>
<keyword evidence="2" id="KW-1003">Cell membrane</keyword>
<evidence type="ECO:0000313" key="9">
    <source>
        <dbReference type="EMBL" id="MBM0103450.1"/>
    </source>
</evidence>
<feature type="transmembrane region" description="Helical" evidence="8">
    <location>
        <begin position="121"/>
        <end position="140"/>
    </location>
</feature>
<keyword evidence="4 8" id="KW-0812">Transmembrane</keyword>
<comment type="caution">
    <text evidence="9">The sequence shown here is derived from an EMBL/GenBank/DDBJ whole genome shotgun (WGS) entry which is preliminary data.</text>
</comment>
<feature type="transmembrane region" description="Helical" evidence="8">
    <location>
        <begin position="222"/>
        <end position="243"/>
    </location>
</feature>
<evidence type="ECO:0000256" key="2">
    <source>
        <dbReference type="ARBA" id="ARBA00022475"/>
    </source>
</evidence>
<evidence type="ECO:0000256" key="1">
    <source>
        <dbReference type="ARBA" id="ARBA00004651"/>
    </source>
</evidence>
<feature type="transmembrane region" description="Helical" evidence="8">
    <location>
        <begin position="152"/>
        <end position="185"/>
    </location>
</feature>
<keyword evidence="3" id="KW-0808">Transferase</keyword>
<protein>
    <submittedName>
        <fullName evidence="9">DUF2029 domain-containing protein</fullName>
    </submittedName>
</protein>
<evidence type="ECO:0000313" key="10">
    <source>
        <dbReference type="Proteomes" id="UP000661077"/>
    </source>
</evidence>
<evidence type="ECO:0000256" key="4">
    <source>
        <dbReference type="ARBA" id="ARBA00022692"/>
    </source>
</evidence>
<feature type="transmembrane region" description="Helical" evidence="8">
    <location>
        <begin position="288"/>
        <end position="307"/>
    </location>
</feature>
<dbReference type="InterPro" id="IPR018584">
    <property type="entry name" value="GT87"/>
</dbReference>
<accession>A0ABS1WR51</accession>
<comment type="similarity">
    <text evidence="7">Belongs to the glycosyltransferase 87 family.</text>
</comment>
<feature type="transmembrane region" description="Helical" evidence="8">
    <location>
        <begin position="19"/>
        <end position="39"/>
    </location>
</feature>
<keyword evidence="10" id="KW-1185">Reference proteome</keyword>
<reference evidence="9 10" key="1">
    <citation type="journal article" date="2021" name="Int. J. Syst. Evol. Microbiol.">
        <title>Steroidobacter gossypii sp. nov., isolated from soil of cotton cropping field.</title>
        <authorList>
            <person name="Huang R."/>
            <person name="Yang S."/>
            <person name="Zhen C."/>
            <person name="Liu W."/>
        </authorList>
    </citation>
    <scope>NUCLEOTIDE SEQUENCE [LARGE SCALE GENOMIC DNA]</scope>
    <source>
        <strain evidence="9 10">S1-65</strain>
    </source>
</reference>
<evidence type="ECO:0000256" key="7">
    <source>
        <dbReference type="ARBA" id="ARBA00024033"/>
    </source>
</evidence>
<evidence type="ECO:0000256" key="5">
    <source>
        <dbReference type="ARBA" id="ARBA00022989"/>
    </source>
</evidence>
<evidence type="ECO:0000256" key="6">
    <source>
        <dbReference type="ARBA" id="ARBA00023136"/>
    </source>
</evidence>
<sequence length="405" mass="44324">MDAVENAVSTRTGLAGHPALLCIGVLTLLALVIHAPLLIDFTVGMLGDGYPLNVISVDFANYWMAGQMTMAGMQQDLFSFPVYYGHLEATFGANYPIHNWGYPPHFLLLLWPLGLLSYKPALVVFLTVTFALFVLAAFVFRRVYAPQSSVTLLVLAIFGYSLMMVFTTQNGFLTGALLLFGLAWMKSRPVAAGLAFALLTIKPQLGLLIPVLLLLDRNWRAIGWSAAFTVGLVALSAACYGTQSWTAYLTETLAYQRSVMTDWSGIFLRMMPTMFASMRTLGYTPDTAYVVQWPFSILGAAVVLWAWRWQTDPLQRIFTLACGTFVISPYAFNYDMGALAVIAALLVGSQPLSRFALIMVSVIAALAPCVMNLGRSNLPISPVLLIIGLAALTLHAQQIRREPLS</sequence>
<evidence type="ECO:0000256" key="3">
    <source>
        <dbReference type="ARBA" id="ARBA00022679"/>
    </source>
</evidence>
<feature type="transmembrane region" description="Helical" evidence="8">
    <location>
        <begin position="379"/>
        <end position="396"/>
    </location>
</feature>
<dbReference type="Proteomes" id="UP000661077">
    <property type="component" value="Unassembled WGS sequence"/>
</dbReference>
<keyword evidence="6 8" id="KW-0472">Membrane</keyword>
<dbReference type="EMBL" id="JAEVLS010000001">
    <property type="protein sequence ID" value="MBM0103450.1"/>
    <property type="molecule type" value="Genomic_DNA"/>
</dbReference>
<feature type="transmembrane region" description="Helical" evidence="8">
    <location>
        <begin position="327"/>
        <end position="348"/>
    </location>
</feature>
<comment type="subcellular location">
    <subcellularLocation>
        <location evidence="1">Cell membrane</location>
        <topology evidence="1">Multi-pass membrane protein</topology>
    </subcellularLocation>
</comment>
<name>A0ABS1WR51_9GAMM</name>
<organism evidence="9 10">
    <name type="scientific">Steroidobacter gossypii</name>
    <dbReference type="NCBI Taxonomy" id="2805490"/>
    <lineage>
        <taxon>Bacteria</taxon>
        <taxon>Pseudomonadati</taxon>
        <taxon>Pseudomonadota</taxon>
        <taxon>Gammaproteobacteria</taxon>
        <taxon>Steroidobacterales</taxon>
        <taxon>Steroidobacteraceae</taxon>
        <taxon>Steroidobacter</taxon>
    </lineage>
</organism>
<feature type="transmembrane region" description="Helical" evidence="8">
    <location>
        <begin position="191"/>
        <end position="215"/>
    </location>
</feature>
<keyword evidence="5 8" id="KW-1133">Transmembrane helix</keyword>
<dbReference type="RefSeq" id="WP_203165424.1">
    <property type="nucleotide sequence ID" value="NZ_JAEVLS010000001.1"/>
</dbReference>
<gene>
    <name evidence="9" type="ORF">JM946_01790</name>
</gene>
<dbReference type="Pfam" id="PF09594">
    <property type="entry name" value="GT87"/>
    <property type="match status" value="1"/>
</dbReference>
<feature type="transmembrane region" description="Helical" evidence="8">
    <location>
        <begin position="355"/>
        <end position="373"/>
    </location>
</feature>